<dbReference type="Pfam" id="PF10014">
    <property type="entry name" value="2OG-Fe_Oxy_2"/>
    <property type="match status" value="1"/>
</dbReference>
<dbReference type="Gene3D" id="2.60.120.620">
    <property type="entry name" value="q2cbj1_9rhob like domain"/>
    <property type="match status" value="1"/>
</dbReference>
<evidence type="ECO:0000313" key="1">
    <source>
        <dbReference type="EMBL" id="VTP65837.1"/>
    </source>
</evidence>
<proteinExistence type="predicted"/>
<gene>
    <name evidence="1" type="ORF">NCTC12971_04282</name>
</gene>
<dbReference type="InterPro" id="IPR018724">
    <property type="entry name" value="2OG-Fe_dioxygenase"/>
</dbReference>
<dbReference type="Proteomes" id="UP000307968">
    <property type="component" value="Chromosome"/>
</dbReference>
<dbReference type="RefSeq" id="WP_072186125.1">
    <property type="nucleotide sequence ID" value="NZ_CAMIPJ010000007.1"/>
</dbReference>
<organism evidence="1 2">
    <name type="scientific">Serratia rubidaea</name>
    <name type="common">Serratia marinorubra</name>
    <dbReference type="NCBI Taxonomy" id="61652"/>
    <lineage>
        <taxon>Bacteria</taxon>
        <taxon>Pseudomonadati</taxon>
        <taxon>Pseudomonadota</taxon>
        <taxon>Gammaproteobacteria</taxon>
        <taxon>Enterobacterales</taxon>
        <taxon>Yersiniaceae</taxon>
        <taxon>Serratia</taxon>
    </lineage>
</organism>
<reference evidence="1 2" key="1">
    <citation type="submission" date="2019-05" db="EMBL/GenBank/DDBJ databases">
        <authorList>
            <consortium name="Pathogen Informatics"/>
        </authorList>
    </citation>
    <scope>NUCLEOTIDE SEQUENCE [LARGE SCALE GENOMIC DNA]</scope>
    <source>
        <strain evidence="1 2">NCTC12971</strain>
    </source>
</reference>
<dbReference type="EMBL" id="LR590463">
    <property type="protein sequence ID" value="VTP65837.1"/>
    <property type="molecule type" value="Genomic_DNA"/>
</dbReference>
<sequence>MENEIFPGESCALATPVSDRLALFRERHFIYFPACELGVGNNAVAEEALVSTWENLPVDKYLQGSRLRRRRICKFDLSQQGEITPLQDCHFFQSSQVNGLLGGIERLYPRSENDFISSSVVQQLLAHHHALLTRLVGNQRWLVTCHQLRVCCDAQQAGLAAPEGRHSDGHDYIFQHLIQRSNVLGGASEVYDRDGRQVLTRVLQGFLDTLLLDDRMMQHDVTPLYPDDPLRAAFRDMLIIDFDQIR</sequence>
<dbReference type="GO" id="GO:0051213">
    <property type="term" value="F:dioxygenase activity"/>
    <property type="evidence" value="ECO:0007669"/>
    <property type="project" value="InterPro"/>
</dbReference>
<accession>A0A4U9HNP5</accession>
<name>A0A4U9HNP5_SERRU</name>
<evidence type="ECO:0000313" key="2">
    <source>
        <dbReference type="Proteomes" id="UP000307968"/>
    </source>
</evidence>
<protein>
    <submittedName>
        <fullName evidence="1">Uncharacterized protein conserved in bacteria</fullName>
    </submittedName>
</protein>
<dbReference type="GeneID" id="61762268"/>
<dbReference type="AlphaFoldDB" id="A0A4U9HNP5"/>